<evidence type="ECO:0000259" key="5">
    <source>
        <dbReference type="PROSITE" id="PS50949"/>
    </source>
</evidence>
<reference evidence="6 7" key="1">
    <citation type="submission" date="2020-04" db="EMBL/GenBank/DDBJ databases">
        <title>Usitatibacter rugosus gen. nov., sp. nov. and Usitatibacter palustris sp. nov., novel members of Usitatibacteraceae fam. nov. within the order Nitrosomonadales isolated from soil.</title>
        <authorList>
            <person name="Huber K.J."/>
            <person name="Neumann-Schaal M."/>
            <person name="Geppert A."/>
            <person name="Luckner M."/>
            <person name="Wanner G."/>
            <person name="Overmann J."/>
        </authorList>
    </citation>
    <scope>NUCLEOTIDE SEQUENCE [LARGE SCALE GENOMIC DNA]</scope>
    <source>
        <strain evidence="6 7">Swamp67</strain>
    </source>
</reference>
<dbReference type="Pfam" id="PF07729">
    <property type="entry name" value="FCD"/>
    <property type="match status" value="1"/>
</dbReference>
<feature type="compositionally biased region" description="Basic residues" evidence="4">
    <location>
        <begin position="232"/>
        <end position="244"/>
    </location>
</feature>
<keyword evidence="1" id="KW-0805">Transcription regulation</keyword>
<dbReference type="CDD" id="cd07377">
    <property type="entry name" value="WHTH_GntR"/>
    <property type="match status" value="1"/>
</dbReference>
<keyword evidence="2" id="KW-0238">DNA-binding</keyword>
<keyword evidence="7" id="KW-1185">Reference proteome</keyword>
<proteinExistence type="predicted"/>
<dbReference type="KEGG" id="upl:DSM104440_02715"/>
<dbReference type="Gene3D" id="1.20.120.530">
    <property type="entry name" value="GntR ligand-binding domain-like"/>
    <property type="match status" value="1"/>
</dbReference>
<dbReference type="GO" id="GO:0003700">
    <property type="term" value="F:DNA-binding transcription factor activity"/>
    <property type="evidence" value="ECO:0007669"/>
    <property type="project" value="InterPro"/>
</dbReference>
<dbReference type="RefSeq" id="WP_171163563.1">
    <property type="nucleotide sequence ID" value="NZ_CP053073.1"/>
</dbReference>
<dbReference type="GO" id="GO:0003677">
    <property type="term" value="F:DNA binding"/>
    <property type="evidence" value="ECO:0007669"/>
    <property type="project" value="UniProtKB-KW"/>
</dbReference>
<evidence type="ECO:0000256" key="4">
    <source>
        <dbReference type="SAM" id="MobiDB-lite"/>
    </source>
</evidence>
<keyword evidence="3" id="KW-0804">Transcription</keyword>
<organism evidence="6 7">
    <name type="scientific">Usitatibacter palustris</name>
    <dbReference type="NCBI Taxonomy" id="2732487"/>
    <lineage>
        <taxon>Bacteria</taxon>
        <taxon>Pseudomonadati</taxon>
        <taxon>Pseudomonadota</taxon>
        <taxon>Betaproteobacteria</taxon>
        <taxon>Nitrosomonadales</taxon>
        <taxon>Usitatibacteraceae</taxon>
        <taxon>Usitatibacter</taxon>
    </lineage>
</organism>
<dbReference type="InterPro" id="IPR036390">
    <property type="entry name" value="WH_DNA-bd_sf"/>
</dbReference>
<evidence type="ECO:0000313" key="7">
    <source>
        <dbReference type="Proteomes" id="UP000503096"/>
    </source>
</evidence>
<dbReference type="InParanoid" id="A0A6M4H876"/>
<dbReference type="SMART" id="SM00345">
    <property type="entry name" value="HTH_GNTR"/>
    <property type="match status" value="1"/>
</dbReference>
<protein>
    <submittedName>
        <fullName evidence="6">HTH-type transcriptional repressor RspR</fullName>
    </submittedName>
</protein>
<dbReference type="SMART" id="SM00895">
    <property type="entry name" value="FCD"/>
    <property type="match status" value="1"/>
</dbReference>
<feature type="domain" description="HTH gntR-type" evidence="5">
    <location>
        <begin position="1"/>
        <end position="68"/>
    </location>
</feature>
<dbReference type="InterPro" id="IPR011711">
    <property type="entry name" value="GntR_C"/>
</dbReference>
<dbReference type="SUPFAM" id="SSF46785">
    <property type="entry name" value="Winged helix' DNA-binding domain"/>
    <property type="match status" value="1"/>
</dbReference>
<dbReference type="FunCoup" id="A0A6M4H876">
    <property type="interactions" value="51"/>
</dbReference>
<name>A0A6M4H876_9PROT</name>
<evidence type="ECO:0000256" key="1">
    <source>
        <dbReference type="ARBA" id="ARBA00023015"/>
    </source>
</evidence>
<evidence type="ECO:0000256" key="3">
    <source>
        <dbReference type="ARBA" id="ARBA00023163"/>
    </source>
</evidence>
<feature type="region of interest" description="Disordered" evidence="4">
    <location>
        <begin position="222"/>
        <end position="244"/>
    </location>
</feature>
<dbReference type="InterPro" id="IPR008920">
    <property type="entry name" value="TF_FadR/GntR_C"/>
</dbReference>
<dbReference type="EMBL" id="CP053073">
    <property type="protein sequence ID" value="QJR15889.1"/>
    <property type="molecule type" value="Genomic_DNA"/>
</dbReference>
<gene>
    <name evidence="6" type="primary">rspR_4</name>
    <name evidence="6" type="ORF">DSM104440_02715</name>
</gene>
<dbReference type="PROSITE" id="PS50949">
    <property type="entry name" value="HTH_GNTR"/>
    <property type="match status" value="1"/>
</dbReference>
<evidence type="ECO:0000313" key="6">
    <source>
        <dbReference type="EMBL" id="QJR15889.1"/>
    </source>
</evidence>
<dbReference type="Proteomes" id="UP000503096">
    <property type="component" value="Chromosome"/>
</dbReference>
<dbReference type="PANTHER" id="PTHR43537">
    <property type="entry name" value="TRANSCRIPTIONAL REGULATOR, GNTR FAMILY"/>
    <property type="match status" value="1"/>
</dbReference>
<dbReference type="InterPro" id="IPR036388">
    <property type="entry name" value="WH-like_DNA-bd_sf"/>
</dbReference>
<dbReference type="AlphaFoldDB" id="A0A6M4H876"/>
<dbReference type="PANTHER" id="PTHR43537:SF53">
    <property type="entry name" value="HTH-TYPE TRANSCRIPTIONAL REPRESSOR NANR"/>
    <property type="match status" value="1"/>
</dbReference>
<evidence type="ECO:0000256" key="2">
    <source>
        <dbReference type="ARBA" id="ARBA00023125"/>
    </source>
</evidence>
<accession>A0A6M4H876</accession>
<sequence length="244" mass="26601">MPTSPEIAQRIVEAILSEKLAPGARLGEQPLADLFKVSRTLVREALTRLAARGIVTVNARRGWFVLEPSVAEAREAFEARQVIETGMLRQFKALPPESLKLLRGHIFREKQAIKSGDVGARSYLLGDFHVCLAETLGNSLLADTLRDLTARTTLISMLYQSSPQAEKSCREHEDIVAALAKGDAAKAERLMRAHIGAVEDGIDVSAAPDPLEKLRVALAPVAADKQQPLGRTRPRGRPRSAPHP</sequence>
<dbReference type="SUPFAM" id="SSF48008">
    <property type="entry name" value="GntR ligand-binding domain-like"/>
    <property type="match status" value="1"/>
</dbReference>
<dbReference type="Pfam" id="PF00392">
    <property type="entry name" value="GntR"/>
    <property type="match status" value="1"/>
</dbReference>
<dbReference type="InterPro" id="IPR000524">
    <property type="entry name" value="Tscrpt_reg_HTH_GntR"/>
</dbReference>
<dbReference type="Gene3D" id="1.10.10.10">
    <property type="entry name" value="Winged helix-like DNA-binding domain superfamily/Winged helix DNA-binding domain"/>
    <property type="match status" value="1"/>
</dbReference>